<sequence length="108" mass="11635">MVYCGNAQYELDRAAALLKSKDPDDLLEAARRLIKARLFLNGVVPSDNAAALAESALAEGSLAELVKALGMLCLASAYGKRSQLVDAAKDIVAKYIQEILKEHREKCG</sequence>
<evidence type="ECO:0000313" key="3">
    <source>
        <dbReference type="Proteomes" id="UP000256877"/>
    </source>
</evidence>
<comment type="caution">
    <text evidence="1">The sequence shown here is derived from an EMBL/GenBank/DDBJ whole genome shotgun (WGS) entry which is preliminary data.</text>
</comment>
<proteinExistence type="predicted"/>
<dbReference type="Proteomes" id="UP000257123">
    <property type="component" value="Unassembled WGS sequence"/>
</dbReference>
<evidence type="ECO:0000313" key="4">
    <source>
        <dbReference type="Proteomes" id="UP000257123"/>
    </source>
</evidence>
<dbReference type="Proteomes" id="UP000256877">
    <property type="component" value="Unassembled WGS sequence"/>
</dbReference>
<reference evidence="3 4" key="1">
    <citation type="submission" date="2017-07" db="EMBL/GenBank/DDBJ databases">
        <title>Draft genome sequence of aerobic hyperthermophilic archaea, Pyrobaculum aerophilum YKB31 and YKB32.</title>
        <authorList>
            <person name="Mochizuki T."/>
            <person name="Berliner A.J."/>
            <person name="Yoshida-Takashima Y."/>
            <person name="Takaki Y."/>
            <person name="Nunoura T."/>
            <person name="Takai K."/>
        </authorList>
    </citation>
    <scope>NUCLEOTIDE SEQUENCE [LARGE SCALE GENOMIC DNA]</scope>
    <source>
        <strain evidence="1 4">YKB31</strain>
        <strain evidence="2 3">YKB32</strain>
    </source>
</reference>
<dbReference type="AlphaFoldDB" id="A0A371QZ96"/>
<protein>
    <recommendedName>
        <fullName evidence="5">HEPN domain-containing protein</fullName>
    </recommendedName>
</protein>
<evidence type="ECO:0000313" key="2">
    <source>
        <dbReference type="EMBL" id="RFA96305.1"/>
    </source>
</evidence>
<evidence type="ECO:0000313" key="1">
    <source>
        <dbReference type="EMBL" id="RFA96151.1"/>
    </source>
</evidence>
<name>A0A371QZ96_9CREN</name>
<gene>
    <name evidence="1" type="ORF">CGL51_05630</name>
    <name evidence="2" type="ORF">CGL52_11025</name>
</gene>
<dbReference type="EMBL" id="NMUF01000038">
    <property type="protein sequence ID" value="RFA96305.1"/>
    <property type="molecule type" value="Genomic_DNA"/>
</dbReference>
<evidence type="ECO:0008006" key="5">
    <source>
        <dbReference type="Google" id="ProtNLM"/>
    </source>
</evidence>
<dbReference type="RefSeq" id="WP_116421007.1">
    <property type="nucleotide sequence ID" value="NZ_NMUE01000014.1"/>
</dbReference>
<accession>A0A371QZ96</accession>
<dbReference type="EMBL" id="NMUE01000014">
    <property type="protein sequence ID" value="RFA96151.1"/>
    <property type="molecule type" value="Genomic_DNA"/>
</dbReference>
<organism evidence="1 4">
    <name type="scientific">Pyrobaculum aerophilum</name>
    <dbReference type="NCBI Taxonomy" id="13773"/>
    <lineage>
        <taxon>Archaea</taxon>
        <taxon>Thermoproteota</taxon>
        <taxon>Thermoprotei</taxon>
        <taxon>Thermoproteales</taxon>
        <taxon>Thermoproteaceae</taxon>
        <taxon>Pyrobaculum</taxon>
    </lineage>
</organism>